<dbReference type="GO" id="GO:0071007">
    <property type="term" value="C:U2-type catalytic step 2 spliceosome"/>
    <property type="evidence" value="ECO:0007669"/>
    <property type="project" value="TreeGrafter"/>
</dbReference>
<reference evidence="4" key="1">
    <citation type="submission" date="2020-10" db="EMBL/GenBank/DDBJ databases">
        <title>The Whole-Genome Sequence of Metschnikowia persimmonesis, a Novel Endophytic Yeast Species Isolated from Medicinal Plant Diospyros kaki Thumb.</title>
        <authorList>
            <person name="Rahmat E."/>
            <person name="Kang Y."/>
        </authorList>
    </citation>
    <scope>NUCLEOTIDE SEQUENCE</scope>
    <source>
        <strain evidence="4">KIOM G15050</strain>
    </source>
</reference>
<dbReference type="InterPro" id="IPR000795">
    <property type="entry name" value="T_Tr_GTP-bd_dom"/>
</dbReference>
<comment type="caution">
    <text evidence="4">The sequence shown here is derived from an EMBL/GenBank/DDBJ whole genome shotgun (WGS) entry which is preliminary data.</text>
</comment>
<dbReference type="OrthoDB" id="364892at2759"/>
<dbReference type="PRINTS" id="PR00315">
    <property type="entry name" value="ELONGATNFCT"/>
</dbReference>
<evidence type="ECO:0000313" key="5">
    <source>
        <dbReference type="Proteomes" id="UP000649328"/>
    </source>
</evidence>
<sequence>MDSDDLYDEFGNFIGDANDSDADSDYDISKVPESALTASNGSYKSAETTENAMENDVEMTDDVENNALVHSTNLQQRFPEVETIVVDPTAEGSDEPVIQPLEEKNLRIEYKSIDNSTLPETTYAKKYLSGLARSLPERVRNVAVVGALHAGKTSLIDKFVLETHPGVSVLKIDARSYKPMRYLDTHVLEKERGVTVQALAVSLLLQESRDRSYAMNFLDTPGHPDFRDEVHALIGVADGVVLVVDVVEGLSSVAKKLLTEIIRKNLPMVVVINKDAFLKIKHILAEINAHIHHNEYALGYTQEKLISPLKDNVVFASHVLQTSFTLETWSRLYTAGRQRKMDENTFKMLLWGDIHFEKGKFSKHVMGPPHLSSLC</sequence>
<feature type="domain" description="116kDa U5 small nuclear ribonucleoprotein component N-terminal" evidence="3">
    <location>
        <begin position="4"/>
        <end position="112"/>
    </location>
</feature>
<evidence type="ECO:0000256" key="1">
    <source>
        <dbReference type="SAM" id="MobiDB-lite"/>
    </source>
</evidence>
<feature type="region of interest" description="Disordered" evidence="1">
    <location>
        <begin position="1"/>
        <end position="27"/>
    </location>
</feature>
<dbReference type="GO" id="GO:0000398">
    <property type="term" value="P:mRNA splicing, via spliceosome"/>
    <property type="evidence" value="ECO:0007669"/>
    <property type="project" value="TreeGrafter"/>
</dbReference>
<dbReference type="NCBIfam" id="TIGR00231">
    <property type="entry name" value="small_GTP"/>
    <property type="match status" value="1"/>
</dbReference>
<organism evidence="4 5">
    <name type="scientific">Metschnikowia pulcherrima</name>
    <dbReference type="NCBI Taxonomy" id="27326"/>
    <lineage>
        <taxon>Eukaryota</taxon>
        <taxon>Fungi</taxon>
        <taxon>Dikarya</taxon>
        <taxon>Ascomycota</taxon>
        <taxon>Saccharomycotina</taxon>
        <taxon>Pichiomycetes</taxon>
        <taxon>Metschnikowiaceae</taxon>
        <taxon>Metschnikowia</taxon>
    </lineage>
</organism>
<dbReference type="Gene3D" id="3.40.50.300">
    <property type="entry name" value="P-loop containing nucleotide triphosphate hydrolases"/>
    <property type="match status" value="1"/>
</dbReference>
<dbReference type="PANTHER" id="PTHR42908">
    <property type="entry name" value="TRANSLATION ELONGATION FACTOR-RELATED"/>
    <property type="match status" value="1"/>
</dbReference>
<dbReference type="Pfam" id="PF16004">
    <property type="entry name" value="EFTUD2"/>
    <property type="match status" value="1"/>
</dbReference>
<dbReference type="InterPro" id="IPR005225">
    <property type="entry name" value="Small_GTP-bd"/>
</dbReference>
<evidence type="ECO:0000313" key="4">
    <source>
        <dbReference type="EMBL" id="KAF8003918.1"/>
    </source>
</evidence>
<feature type="domain" description="Tr-type G" evidence="2">
    <location>
        <begin position="137"/>
        <end position="291"/>
    </location>
</feature>
<dbReference type="Pfam" id="PF00009">
    <property type="entry name" value="GTP_EFTU"/>
    <property type="match status" value="1"/>
</dbReference>
<dbReference type="SUPFAM" id="SSF52540">
    <property type="entry name" value="P-loop containing nucleoside triphosphate hydrolases"/>
    <property type="match status" value="1"/>
</dbReference>
<accession>A0A8H7GUZ2</accession>
<protein>
    <submittedName>
        <fullName evidence="4">Uncharacterized protein</fullName>
    </submittedName>
</protein>
<name>A0A8H7GUZ2_9ASCO</name>
<dbReference type="EMBL" id="JACBPP010000002">
    <property type="protein sequence ID" value="KAF8003918.1"/>
    <property type="molecule type" value="Genomic_DNA"/>
</dbReference>
<dbReference type="GO" id="GO:0003924">
    <property type="term" value="F:GTPase activity"/>
    <property type="evidence" value="ECO:0007669"/>
    <property type="project" value="InterPro"/>
</dbReference>
<proteinExistence type="predicted"/>
<dbReference type="GO" id="GO:0005525">
    <property type="term" value="F:GTP binding"/>
    <property type="evidence" value="ECO:0007669"/>
    <property type="project" value="InterPro"/>
</dbReference>
<dbReference type="Proteomes" id="UP000649328">
    <property type="component" value="Unassembled WGS sequence"/>
</dbReference>
<dbReference type="AlphaFoldDB" id="A0A8H7GUZ2"/>
<evidence type="ECO:0000259" key="3">
    <source>
        <dbReference type="Pfam" id="PF16004"/>
    </source>
</evidence>
<gene>
    <name evidence="4" type="ORF">HF325_001366</name>
</gene>
<dbReference type="InterPro" id="IPR031950">
    <property type="entry name" value="EFTUD2_N"/>
</dbReference>
<evidence type="ECO:0000259" key="2">
    <source>
        <dbReference type="Pfam" id="PF00009"/>
    </source>
</evidence>
<dbReference type="GO" id="GO:0030623">
    <property type="term" value="F:U5 snRNA binding"/>
    <property type="evidence" value="ECO:0007669"/>
    <property type="project" value="TreeGrafter"/>
</dbReference>
<dbReference type="InterPro" id="IPR027417">
    <property type="entry name" value="P-loop_NTPase"/>
</dbReference>
<dbReference type="GO" id="GO:0046540">
    <property type="term" value="C:U4/U6 x U5 tri-snRNP complex"/>
    <property type="evidence" value="ECO:0007669"/>
    <property type="project" value="TreeGrafter"/>
</dbReference>
<dbReference type="GO" id="GO:0005829">
    <property type="term" value="C:cytosol"/>
    <property type="evidence" value="ECO:0007669"/>
    <property type="project" value="TreeGrafter"/>
</dbReference>
<keyword evidence="5" id="KW-1185">Reference proteome</keyword>
<dbReference type="PANTHER" id="PTHR42908:SF6">
    <property type="entry name" value="116 KDA U5 SMALL NUCLEAR RIBONUCLEOPROTEIN COMPONENT"/>
    <property type="match status" value="1"/>
</dbReference>